<gene>
    <name evidence="2" type="ORF">I308_105633</name>
</gene>
<dbReference type="EMBL" id="ATAM02000010">
    <property type="protein sequence ID" value="KAL0243665.1"/>
    <property type="molecule type" value="Genomic_DNA"/>
</dbReference>
<dbReference type="Proteomes" id="UP000054399">
    <property type="component" value="Unassembled WGS sequence"/>
</dbReference>
<reference evidence="2" key="1">
    <citation type="submission" date="2015-01" db="EMBL/GenBank/DDBJ databases">
        <authorList>
            <consortium name="The Broad Institute Genomics Platform"/>
            <person name="Cuomo C."/>
            <person name="Litvintseva A."/>
            <person name="Chen Y."/>
            <person name="Heitman J."/>
            <person name="Sun S."/>
            <person name="Springer D."/>
            <person name="Dromer F."/>
            <person name="Young S."/>
            <person name="Zeng Q."/>
            <person name="Gargeya S."/>
            <person name="Abouelleil A."/>
            <person name="Alvarado L."/>
            <person name="Chapman S.B."/>
            <person name="Gainer-Dewar J."/>
            <person name="Goldberg J."/>
            <person name="Griggs A."/>
            <person name="Gujja S."/>
            <person name="Hansen M."/>
            <person name="Howarth C."/>
            <person name="Imamovic A."/>
            <person name="Larimer J."/>
            <person name="Murphy C."/>
            <person name="Naylor J."/>
            <person name="Pearson M."/>
            <person name="Priest M."/>
            <person name="Roberts A."/>
            <person name="Saif S."/>
            <person name="Shea T."/>
            <person name="Sykes S."/>
            <person name="Wortman J."/>
            <person name="Nusbaum C."/>
            <person name="Birren B."/>
        </authorList>
    </citation>
    <scope>NUCLEOTIDE SEQUENCE</scope>
    <source>
        <strain evidence="2">IND107</strain>
    </source>
</reference>
<evidence type="ECO:0000313" key="3">
    <source>
        <dbReference type="Proteomes" id="UP000054399"/>
    </source>
</evidence>
<feature type="compositionally biased region" description="Polar residues" evidence="1">
    <location>
        <begin position="1"/>
        <end position="10"/>
    </location>
</feature>
<sequence>MTNNASSRAGNRQCLLSDASKRDGVSRGDEQDCQILLGASYNVVEVTGLLSQRWHERAKRTAMAIGVHKQHL</sequence>
<dbReference type="GeneID" id="91992488"/>
<accession>A0ABR3BLJ0</accession>
<keyword evidence="3" id="KW-1185">Reference proteome</keyword>
<protein>
    <submittedName>
        <fullName evidence="2">Uncharacterized protein</fullName>
    </submittedName>
</protein>
<feature type="region of interest" description="Disordered" evidence="1">
    <location>
        <begin position="1"/>
        <end position="27"/>
    </location>
</feature>
<comment type="caution">
    <text evidence="2">The sequence shown here is derived from an EMBL/GenBank/DDBJ whole genome shotgun (WGS) entry which is preliminary data.</text>
</comment>
<organism evidence="2 3">
    <name type="scientific">Cryptococcus tetragattii IND107</name>
    <dbReference type="NCBI Taxonomy" id="1296105"/>
    <lineage>
        <taxon>Eukaryota</taxon>
        <taxon>Fungi</taxon>
        <taxon>Dikarya</taxon>
        <taxon>Basidiomycota</taxon>
        <taxon>Agaricomycotina</taxon>
        <taxon>Tremellomycetes</taxon>
        <taxon>Tremellales</taxon>
        <taxon>Cryptococcaceae</taxon>
        <taxon>Cryptococcus</taxon>
        <taxon>Cryptococcus gattii species complex</taxon>
    </lineage>
</organism>
<dbReference type="RefSeq" id="XP_066612032.1">
    <property type="nucleotide sequence ID" value="XM_066760086.1"/>
</dbReference>
<reference evidence="2" key="2">
    <citation type="submission" date="2024-01" db="EMBL/GenBank/DDBJ databases">
        <title>Comparative genomics of Cryptococcus and Kwoniella reveals pathogenesis evolution and contrasting modes of karyotype evolution via chromosome fusion or intercentromeric recombination.</title>
        <authorList>
            <person name="Coelho M.A."/>
            <person name="David-Palma M."/>
            <person name="Shea T."/>
            <person name="Bowers K."/>
            <person name="Mcginley-Smith S."/>
            <person name="Mohammad A.W."/>
            <person name="Gnirke A."/>
            <person name="Yurkov A.M."/>
            <person name="Nowrousian M."/>
            <person name="Sun S."/>
            <person name="Cuomo C.A."/>
            <person name="Heitman J."/>
        </authorList>
    </citation>
    <scope>NUCLEOTIDE SEQUENCE</scope>
    <source>
        <strain evidence="2">IND107</strain>
    </source>
</reference>
<proteinExistence type="predicted"/>
<evidence type="ECO:0000256" key="1">
    <source>
        <dbReference type="SAM" id="MobiDB-lite"/>
    </source>
</evidence>
<name>A0ABR3BLJ0_9TREE</name>
<evidence type="ECO:0000313" key="2">
    <source>
        <dbReference type="EMBL" id="KAL0243665.1"/>
    </source>
</evidence>